<dbReference type="Proteomes" id="UP000009168">
    <property type="component" value="Unassembled WGS sequence"/>
</dbReference>
<dbReference type="InParanoid" id="W7XJY4"/>
<dbReference type="AlphaFoldDB" id="W7XJY4"/>
<dbReference type="RefSeq" id="XP_012653011.1">
    <property type="nucleotide sequence ID" value="XM_012797557.1"/>
</dbReference>
<accession>W7XJY4</accession>
<organism evidence="1 2">
    <name type="scientific">Tetrahymena thermophila (strain SB210)</name>
    <dbReference type="NCBI Taxonomy" id="312017"/>
    <lineage>
        <taxon>Eukaryota</taxon>
        <taxon>Sar</taxon>
        <taxon>Alveolata</taxon>
        <taxon>Ciliophora</taxon>
        <taxon>Intramacronucleata</taxon>
        <taxon>Oligohymenophorea</taxon>
        <taxon>Hymenostomatida</taxon>
        <taxon>Tetrahymenina</taxon>
        <taxon>Tetrahymenidae</taxon>
        <taxon>Tetrahymena</taxon>
    </lineage>
</organism>
<proteinExistence type="predicted"/>
<dbReference type="KEGG" id="tet:TTHERM_000075879"/>
<evidence type="ECO:0000313" key="1">
    <source>
        <dbReference type="EMBL" id="EWS74434.1"/>
    </source>
</evidence>
<protein>
    <submittedName>
        <fullName evidence="1">Uncharacterized protein</fullName>
    </submittedName>
</protein>
<reference evidence="2" key="1">
    <citation type="journal article" date="2006" name="PLoS Biol.">
        <title>Macronuclear genome sequence of the ciliate Tetrahymena thermophila, a model eukaryote.</title>
        <authorList>
            <person name="Eisen J.A."/>
            <person name="Coyne R.S."/>
            <person name="Wu M."/>
            <person name="Wu D."/>
            <person name="Thiagarajan M."/>
            <person name="Wortman J.R."/>
            <person name="Badger J.H."/>
            <person name="Ren Q."/>
            <person name="Amedeo P."/>
            <person name="Jones K.M."/>
            <person name="Tallon L.J."/>
            <person name="Delcher A.L."/>
            <person name="Salzberg S.L."/>
            <person name="Silva J.C."/>
            <person name="Haas B.J."/>
            <person name="Majoros W.H."/>
            <person name="Farzad M."/>
            <person name="Carlton J.M."/>
            <person name="Smith R.K. Jr."/>
            <person name="Garg J."/>
            <person name="Pearlman R.E."/>
            <person name="Karrer K.M."/>
            <person name="Sun L."/>
            <person name="Manning G."/>
            <person name="Elde N.C."/>
            <person name="Turkewitz A.P."/>
            <person name="Asai D.J."/>
            <person name="Wilkes D.E."/>
            <person name="Wang Y."/>
            <person name="Cai H."/>
            <person name="Collins K."/>
            <person name="Stewart B.A."/>
            <person name="Lee S.R."/>
            <person name="Wilamowska K."/>
            <person name="Weinberg Z."/>
            <person name="Ruzzo W.L."/>
            <person name="Wloga D."/>
            <person name="Gaertig J."/>
            <person name="Frankel J."/>
            <person name="Tsao C.-C."/>
            <person name="Gorovsky M.A."/>
            <person name="Keeling P.J."/>
            <person name="Waller R.F."/>
            <person name="Patron N.J."/>
            <person name="Cherry J.M."/>
            <person name="Stover N.A."/>
            <person name="Krieger C.J."/>
            <person name="del Toro C."/>
            <person name="Ryder H.F."/>
            <person name="Williamson S.C."/>
            <person name="Barbeau R.A."/>
            <person name="Hamilton E.P."/>
            <person name="Orias E."/>
        </authorList>
    </citation>
    <scope>NUCLEOTIDE SEQUENCE [LARGE SCALE GENOMIC DNA]</scope>
    <source>
        <strain evidence="2">SB210</strain>
    </source>
</reference>
<dbReference type="EMBL" id="GG662704">
    <property type="protein sequence ID" value="EWS74434.1"/>
    <property type="molecule type" value="Genomic_DNA"/>
</dbReference>
<gene>
    <name evidence="1" type="ORF">TTHERM_000075879</name>
</gene>
<name>W7XJY4_TETTS</name>
<dbReference type="GeneID" id="24437120"/>
<keyword evidence="2" id="KW-1185">Reference proteome</keyword>
<evidence type="ECO:0000313" key="2">
    <source>
        <dbReference type="Proteomes" id="UP000009168"/>
    </source>
</evidence>
<sequence>MVSEEIYLFRIKQYIYFLFFQLNFQQKLIEIQLTLCIQSAEFQYIDQQYLFIKQIEKKQKCNRKEIYQDLYSLIIIPYHLGIIQVQSNSNLPSKKILA</sequence>